<organism evidence="1 2">
    <name type="scientific">Mixta intestinalis</name>
    <dbReference type="NCBI Taxonomy" id="1615494"/>
    <lineage>
        <taxon>Bacteria</taxon>
        <taxon>Pseudomonadati</taxon>
        <taxon>Pseudomonadota</taxon>
        <taxon>Gammaproteobacteria</taxon>
        <taxon>Enterobacterales</taxon>
        <taxon>Erwiniaceae</taxon>
        <taxon>Mixta</taxon>
    </lineage>
</organism>
<dbReference type="InterPro" id="IPR049911">
    <property type="entry name" value="GamL-like"/>
</dbReference>
<dbReference type="OrthoDB" id="6556301at2"/>
<keyword evidence="2" id="KW-1185">Reference proteome</keyword>
<evidence type="ECO:0000313" key="2">
    <source>
        <dbReference type="Proteomes" id="UP000464053"/>
    </source>
</evidence>
<reference evidence="1 2" key="1">
    <citation type="submission" date="2018-03" db="EMBL/GenBank/DDBJ databases">
        <title>Pantoea intestinalis SRCM103226 isolated form the mealworm.</title>
        <authorList>
            <person name="Jeong D.-Y."/>
            <person name="Kim J.W."/>
        </authorList>
    </citation>
    <scope>NUCLEOTIDE SEQUENCE [LARGE SCALE GENOMIC DNA]</scope>
    <source>
        <strain evidence="1 2">SRCM103226</strain>
    </source>
</reference>
<dbReference type="KEGG" id="mint:C7M51_01605"/>
<protein>
    <submittedName>
        <fullName evidence="1">Uncharacterized protein</fullName>
    </submittedName>
</protein>
<accession>A0A6P1PZM6</accession>
<dbReference type="AlphaFoldDB" id="A0A6P1PZM6"/>
<evidence type="ECO:0000313" key="1">
    <source>
        <dbReference type="EMBL" id="QHM71319.1"/>
    </source>
</evidence>
<dbReference type="EMBL" id="CP028271">
    <property type="protein sequence ID" value="QHM71319.1"/>
    <property type="molecule type" value="Genomic_DNA"/>
</dbReference>
<gene>
    <name evidence="1" type="ORF">C7M51_01605</name>
</gene>
<dbReference type="Proteomes" id="UP000464053">
    <property type="component" value="Chromosome"/>
</dbReference>
<proteinExistence type="predicted"/>
<sequence length="96" mass="10964">MNAYMIQERHKEQLDAGEQAEAQRMARIDSLAADIADKYPETATEFAAMHNLPIEQRLFMRSDKAQDAYAEFVDQLARLQAEELDSLIQIGFMEAV</sequence>
<dbReference type="RefSeq" id="WP_160621318.1">
    <property type="nucleotide sequence ID" value="NZ_CP028271.1"/>
</dbReference>
<dbReference type="NCBIfam" id="NF033500">
    <property type="entry name" value="phi80_GamL"/>
    <property type="match status" value="1"/>
</dbReference>
<name>A0A6P1PZM6_9GAMM</name>